<name>A0AAJ1AJT4_9BACT</name>
<evidence type="ECO:0000313" key="1">
    <source>
        <dbReference type="EMBL" id="MBZ0160969.1"/>
    </source>
</evidence>
<proteinExistence type="predicted"/>
<organism evidence="1 2">
    <name type="scientific">Candidatus Methylomirabilis tolerans</name>
    <dbReference type="NCBI Taxonomy" id="3123416"/>
    <lineage>
        <taxon>Bacteria</taxon>
        <taxon>Candidatus Methylomirabilota</taxon>
        <taxon>Candidatus Methylomirabilia</taxon>
        <taxon>Candidatus Methylomirabilales</taxon>
        <taxon>Candidatus Methylomirabilaceae</taxon>
        <taxon>Candidatus Methylomirabilis</taxon>
    </lineage>
</organism>
<gene>
    <name evidence="1" type="ORF">K8G79_12695</name>
</gene>
<dbReference type="AlphaFoldDB" id="A0AAJ1AJT4"/>
<dbReference type="Proteomes" id="UP001197609">
    <property type="component" value="Unassembled WGS sequence"/>
</dbReference>
<comment type="caution">
    <text evidence="1">The sequence shown here is derived from an EMBL/GenBank/DDBJ whole genome shotgun (WGS) entry which is preliminary data.</text>
</comment>
<dbReference type="EMBL" id="JAIOIU010000162">
    <property type="protein sequence ID" value="MBZ0160969.1"/>
    <property type="molecule type" value="Genomic_DNA"/>
</dbReference>
<sequence>MGNLNPVPGRLAKRAKRASGDVARLQTKLWQSVLQAESVMLKEGDDVLKLKAIHCLSQVAASFLKCVEVGELEARLEALEQQERRRTA</sequence>
<accession>A0AAJ1AJT4</accession>
<protein>
    <submittedName>
        <fullName evidence="1">Uncharacterized protein</fullName>
    </submittedName>
</protein>
<reference evidence="1 2" key="1">
    <citation type="journal article" date="2021" name="bioRxiv">
        <title>Unraveling nitrogen, sulfur and carbon metabolic pathways and microbial community transcriptional responses to substrate deprivation and toxicity stresses in a bioreactor mimicking anoxic brackish coastal sediment conditions.</title>
        <authorList>
            <person name="Martins P.D."/>
            <person name="Echeveste M.J."/>
            <person name="Arshad A."/>
            <person name="Kurth J."/>
            <person name="Ouboter H."/>
            <person name="Jetten M.S.M."/>
            <person name="Welte C.U."/>
        </authorList>
    </citation>
    <scope>NUCLEOTIDE SEQUENCE [LARGE SCALE GENOMIC DNA]</scope>
    <source>
        <strain evidence="1">MAG_38</strain>
    </source>
</reference>
<evidence type="ECO:0000313" key="2">
    <source>
        <dbReference type="Proteomes" id="UP001197609"/>
    </source>
</evidence>